<keyword evidence="1" id="KW-0143">Chaperone</keyword>
<reference evidence="3 4" key="1">
    <citation type="submission" date="2021-08" db="EMBL/GenBank/DDBJ databases">
        <title>Draft Genome Sequence of Phanerochaete sordida strain YK-624.</title>
        <authorList>
            <person name="Mori T."/>
            <person name="Dohra H."/>
            <person name="Suzuki T."/>
            <person name="Kawagishi H."/>
            <person name="Hirai H."/>
        </authorList>
    </citation>
    <scope>NUCLEOTIDE SEQUENCE [LARGE SCALE GENOMIC DNA]</scope>
    <source>
        <strain evidence="3 4">YK-624</strain>
    </source>
</reference>
<organism evidence="3 4">
    <name type="scientific">Phanerochaete sordida</name>
    <dbReference type="NCBI Taxonomy" id="48140"/>
    <lineage>
        <taxon>Eukaryota</taxon>
        <taxon>Fungi</taxon>
        <taxon>Dikarya</taxon>
        <taxon>Basidiomycota</taxon>
        <taxon>Agaricomycotina</taxon>
        <taxon>Agaricomycetes</taxon>
        <taxon>Polyporales</taxon>
        <taxon>Phanerochaetaceae</taxon>
        <taxon>Phanerochaete</taxon>
    </lineage>
</organism>
<dbReference type="InterPro" id="IPR052243">
    <property type="entry name" value="Mito_inner_membrane_organizer"/>
</dbReference>
<accession>A0A9P3GF93</accession>
<gene>
    <name evidence="3" type="ORF">PsYK624_099130</name>
</gene>
<dbReference type="Pfam" id="PF11875">
    <property type="entry name" value="DnaJ-like_C11_C"/>
    <property type="match status" value="1"/>
</dbReference>
<dbReference type="SMART" id="SM00271">
    <property type="entry name" value="DnaJ"/>
    <property type="match status" value="1"/>
</dbReference>
<dbReference type="GO" id="GO:0042407">
    <property type="term" value="P:cristae formation"/>
    <property type="evidence" value="ECO:0007669"/>
    <property type="project" value="TreeGrafter"/>
</dbReference>
<dbReference type="InterPro" id="IPR036869">
    <property type="entry name" value="J_dom_sf"/>
</dbReference>
<dbReference type="PANTHER" id="PTHR44157">
    <property type="entry name" value="DNAJ HOMOLOG SUBFAMILY C MEMBER 11"/>
    <property type="match status" value="1"/>
</dbReference>
<dbReference type="InterPro" id="IPR024586">
    <property type="entry name" value="DnaJ-like_C11_C"/>
</dbReference>
<dbReference type="AlphaFoldDB" id="A0A9P3GF93"/>
<dbReference type="PROSITE" id="PS50076">
    <property type="entry name" value="DNAJ_2"/>
    <property type="match status" value="1"/>
</dbReference>
<evidence type="ECO:0000256" key="1">
    <source>
        <dbReference type="ARBA" id="ARBA00023186"/>
    </source>
</evidence>
<dbReference type="Proteomes" id="UP000703269">
    <property type="component" value="Unassembled WGS sequence"/>
</dbReference>
<dbReference type="PRINTS" id="PR00625">
    <property type="entry name" value="JDOMAIN"/>
</dbReference>
<sequence length="609" mass="66242">MSDVPAEDLHDPSLAQPEYLYTVLNLPTTATKEEIRERYRQLSLVFHPDKQHGKPTQETALKRFLEVQKAYEILSDSVTRQAYDLYGLDGVRLARDLQLSGLPPDGVAKELKIKKAESDYLKAQTALPTNGEASLGVDARSLFVEVDDDEFNSTSALHRARIRLSSIRCAGLTVKNGLEKSLTDALTVSVSALSRVGPVGRVGSPAGKHLIGTVRYQYSPKITIDASTSVFRSRNLTLGAAFDDGDNTIVCKTFFAPGLRNGFANLGPTASTGFAALPPVSLMLQRRLFPGTATFGVFEFATNSSLPTLTLALSSQKQVDLGIEEAAPLGTGPPSSSGLASTVGLWSFGTSIIGPLPILFGECGLVFVELGLQFKARIEAGLQAQRGVLSASWGGERNSTLSRLGIDVGMGTDGVELKLNARYMNQLFQVPITLSSEYDEVAAFWSTVVPTAAVTLGYWFVLRPLKRRERVAFFHQARHELREAKADIVRAAEETVSLLRDTARRHMEAEASKDGLVIVEARYGPIDQDDESTKGLDIDVTIPLQALVNNSQLYIPGGRSKAGLQGFYDPVPSVAKSLRVRYNFRGHPHYAQIADLMPLVLPLEEHLVS</sequence>
<dbReference type="GO" id="GO:0005739">
    <property type="term" value="C:mitochondrion"/>
    <property type="evidence" value="ECO:0007669"/>
    <property type="project" value="GOC"/>
</dbReference>
<proteinExistence type="predicted"/>
<evidence type="ECO:0000313" key="3">
    <source>
        <dbReference type="EMBL" id="GJE93752.1"/>
    </source>
</evidence>
<dbReference type="InterPro" id="IPR055225">
    <property type="entry name" value="DNAJC11-like_beta-barrel"/>
</dbReference>
<dbReference type="InterPro" id="IPR001623">
    <property type="entry name" value="DnaJ_domain"/>
</dbReference>
<protein>
    <submittedName>
        <fullName evidence="3">DnaJ and DUF3395 domain-containing protein</fullName>
    </submittedName>
</protein>
<feature type="domain" description="J" evidence="2">
    <location>
        <begin position="19"/>
        <end position="87"/>
    </location>
</feature>
<dbReference type="Gene3D" id="1.10.287.110">
    <property type="entry name" value="DnaJ domain"/>
    <property type="match status" value="1"/>
</dbReference>
<dbReference type="EMBL" id="BPQB01000034">
    <property type="protein sequence ID" value="GJE93752.1"/>
    <property type="molecule type" value="Genomic_DNA"/>
</dbReference>
<name>A0A9P3GF93_9APHY</name>
<dbReference type="CDD" id="cd06257">
    <property type="entry name" value="DnaJ"/>
    <property type="match status" value="1"/>
</dbReference>
<dbReference type="OrthoDB" id="10248838at2759"/>
<dbReference type="Pfam" id="PF00226">
    <property type="entry name" value="DnaJ"/>
    <property type="match status" value="1"/>
</dbReference>
<evidence type="ECO:0000259" key="2">
    <source>
        <dbReference type="PROSITE" id="PS50076"/>
    </source>
</evidence>
<evidence type="ECO:0000313" key="4">
    <source>
        <dbReference type="Proteomes" id="UP000703269"/>
    </source>
</evidence>
<dbReference type="Pfam" id="PF22774">
    <property type="entry name" value="DNAJC11_beta-barrel"/>
    <property type="match status" value="1"/>
</dbReference>
<keyword evidence="4" id="KW-1185">Reference proteome</keyword>
<comment type="caution">
    <text evidence="3">The sequence shown here is derived from an EMBL/GenBank/DDBJ whole genome shotgun (WGS) entry which is preliminary data.</text>
</comment>
<dbReference type="SUPFAM" id="SSF46565">
    <property type="entry name" value="Chaperone J-domain"/>
    <property type="match status" value="1"/>
</dbReference>
<dbReference type="PANTHER" id="PTHR44157:SF1">
    <property type="entry name" value="DNAJ HOMOLOG SUBFAMILY C MEMBER 11"/>
    <property type="match status" value="1"/>
</dbReference>